<organism evidence="4 5">
    <name type="scientific">Noviherbaspirillum album</name>
    <dbReference type="NCBI Taxonomy" id="3080276"/>
    <lineage>
        <taxon>Bacteria</taxon>
        <taxon>Pseudomonadati</taxon>
        <taxon>Pseudomonadota</taxon>
        <taxon>Betaproteobacteria</taxon>
        <taxon>Burkholderiales</taxon>
        <taxon>Oxalobacteraceae</taxon>
        <taxon>Noviherbaspirillum</taxon>
    </lineage>
</organism>
<dbReference type="Proteomes" id="UP001352263">
    <property type="component" value="Unassembled WGS sequence"/>
</dbReference>
<keyword evidence="1 2" id="KW-0597">Phosphoprotein</keyword>
<evidence type="ECO:0000256" key="2">
    <source>
        <dbReference type="PROSITE-ProRule" id="PRU00169"/>
    </source>
</evidence>
<dbReference type="SMART" id="SM00448">
    <property type="entry name" value="REC"/>
    <property type="match status" value="1"/>
</dbReference>
<dbReference type="PROSITE" id="PS50110">
    <property type="entry name" value="RESPONSE_REGULATORY"/>
    <property type="match status" value="1"/>
</dbReference>
<accession>A0ABU6JE76</accession>
<dbReference type="Pfam" id="PF00072">
    <property type="entry name" value="Response_reg"/>
    <property type="match status" value="1"/>
</dbReference>
<evidence type="ECO:0000259" key="3">
    <source>
        <dbReference type="PROSITE" id="PS50110"/>
    </source>
</evidence>
<dbReference type="PANTHER" id="PTHR44591">
    <property type="entry name" value="STRESS RESPONSE REGULATOR PROTEIN 1"/>
    <property type="match status" value="1"/>
</dbReference>
<dbReference type="InterPro" id="IPR001789">
    <property type="entry name" value="Sig_transdc_resp-reg_receiver"/>
</dbReference>
<feature type="domain" description="Response regulatory" evidence="3">
    <location>
        <begin position="1"/>
        <end position="114"/>
    </location>
</feature>
<protein>
    <submittedName>
        <fullName evidence="4">Response regulator</fullName>
    </submittedName>
</protein>
<dbReference type="InterPro" id="IPR050595">
    <property type="entry name" value="Bact_response_regulator"/>
</dbReference>
<dbReference type="RefSeq" id="WP_326508472.1">
    <property type="nucleotide sequence ID" value="NZ_JAWIIV010000021.1"/>
</dbReference>
<name>A0ABU6JE76_9BURK</name>
<dbReference type="Gene3D" id="3.40.50.2300">
    <property type="match status" value="1"/>
</dbReference>
<dbReference type="EMBL" id="JAWIIV010000021">
    <property type="protein sequence ID" value="MEC4721761.1"/>
    <property type="molecule type" value="Genomic_DNA"/>
</dbReference>
<dbReference type="PANTHER" id="PTHR44591:SF3">
    <property type="entry name" value="RESPONSE REGULATORY DOMAIN-CONTAINING PROTEIN"/>
    <property type="match status" value="1"/>
</dbReference>
<dbReference type="InterPro" id="IPR011006">
    <property type="entry name" value="CheY-like_superfamily"/>
</dbReference>
<feature type="modified residue" description="4-aspartylphosphate" evidence="2">
    <location>
        <position position="49"/>
    </location>
</feature>
<dbReference type="SUPFAM" id="SSF52172">
    <property type="entry name" value="CheY-like"/>
    <property type="match status" value="1"/>
</dbReference>
<gene>
    <name evidence="4" type="ORF">RY831_21565</name>
</gene>
<keyword evidence="5" id="KW-1185">Reference proteome</keyword>
<evidence type="ECO:0000256" key="1">
    <source>
        <dbReference type="ARBA" id="ARBA00022553"/>
    </source>
</evidence>
<reference evidence="4 5" key="1">
    <citation type="submission" date="2023-10" db="EMBL/GenBank/DDBJ databases">
        <title>Noviherbaspirillum sp. CPCC 100848 genome assembly.</title>
        <authorList>
            <person name="Li X.Y."/>
            <person name="Fang X.M."/>
        </authorList>
    </citation>
    <scope>NUCLEOTIDE SEQUENCE [LARGE SCALE GENOMIC DNA]</scope>
    <source>
        <strain evidence="4 5">CPCC 100848</strain>
    </source>
</reference>
<evidence type="ECO:0000313" key="5">
    <source>
        <dbReference type="Proteomes" id="UP001352263"/>
    </source>
</evidence>
<comment type="caution">
    <text evidence="4">The sequence shown here is derived from an EMBL/GenBank/DDBJ whole genome shotgun (WGS) entry which is preliminary data.</text>
</comment>
<sequence length="128" mass="13970">MIDDHEALLLLNAEILSDLGYAVYSFTSSTMALQAFRADPGNFDVLITDGRMPVMSGAVLIQEARKVVPRLPVILISGYIDESLQQAGINSQADLVLKKPLKARDLAEAMAKVLDRQVLHHPGEMPLS</sequence>
<evidence type="ECO:0000313" key="4">
    <source>
        <dbReference type="EMBL" id="MEC4721761.1"/>
    </source>
</evidence>
<proteinExistence type="predicted"/>
<dbReference type="CDD" id="cd00156">
    <property type="entry name" value="REC"/>
    <property type="match status" value="1"/>
</dbReference>